<dbReference type="EC" id="1.11.1.29" evidence="1"/>
<sequence>MKRHATAHWEGSLKEGAGKLTTQSTVLNNTQYSFKTRFEDGNGTNPEELVAAAHSGCFTMQLTAYINEAGYEVASIETKCDIDFQNGSIVESHLSVVAKVAEINTDKFQELVKKAESNCPISRLLNTKITSNATLVQQ</sequence>
<dbReference type="InterPro" id="IPR003718">
    <property type="entry name" value="OsmC/Ohr_fam"/>
</dbReference>
<dbReference type="GO" id="GO:0004601">
    <property type="term" value="F:peroxidase activity"/>
    <property type="evidence" value="ECO:0007669"/>
    <property type="project" value="UniProtKB-KW"/>
</dbReference>
<dbReference type="NCBIfam" id="TIGR03562">
    <property type="entry name" value="osmo_induc_OsmC"/>
    <property type="match status" value="1"/>
</dbReference>
<keyword evidence="1" id="KW-0560">Oxidoreductase</keyword>
<evidence type="ECO:0000313" key="1">
    <source>
        <dbReference type="EMBL" id="MFL9836093.1"/>
    </source>
</evidence>
<dbReference type="EMBL" id="JBELQB010000001">
    <property type="protein sequence ID" value="MFL9836093.1"/>
    <property type="molecule type" value="Genomic_DNA"/>
</dbReference>
<protein>
    <submittedName>
        <fullName evidence="1">OsmC family protein</fullName>
        <ecNumber evidence="1">1.11.1.29</ecNumber>
    </submittedName>
</protein>
<dbReference type="InterPro" id="IPR052707">
    <property type="entry name" value="OsmC_Ohr_Peroxiredoxin"/>
</dbReference>
<proteinExistence type="predicted"/>
<dbReference type="Proteomes" id="UP001629059">
    <property type="component" value="Unassembled WGS sequence"/>
</dbReference>
<dbReference type="PANTHER" id="PTHR42830">
    <property type="entry name" value="OSMOTICALLY INDUCIBLE FAMILY PROTEIN"/>
    <property type="match status" value="1"/>
</dbReference>
<name>A0ABW8Y7Y8_9FLAO</name>
<dbReference type="SUPFAM" id="SSF82784">
    <property type="entry name" value="OsmC-like"/>
    <property type="match status" value="1"/>
</dbReference>
<evidence type="ECO:0000313" key="2">
    <source>
        <dbReference type="Proteomes" id="UP001629059"/>
    </source>
</evidence>
<dbReference type="InterPro" id="IPR015946">
    <property type="entry name" value="KH_dom-like_a/b"/>
</dbReference>
<accession>A0ABW8Y7Y8</accession>
<dbReference type="PANTHER" id="PTHR42830:SF1">
    <property type="entry name" value="OSMOTICALLY INDUCIBLE FAMILY PROTEIN"/>
    <property type="match status" value="1"/>
</dbReference>
<dbReference type="InterPro" id="IPR019904">
    <property type="entry name" value="Peroxiredoxin_OsmC"/>
</dbReference>
<dbReference type="Gene3D" id="3.30.300.20">
    <property type="match status" value="1"/>
</dbReference>
<keyword evidence="1" id="KW-0575">Peroxidase</keyword>
<dbReference type="RefSeq" id="WP_408073078.1">
    <property type="nucleotide sequence ID" value="NZ_JBELQB010000001.1"/>
</dbReference>
<dbReference type="Pfam" id="PF02566">
    <property type="entry name" value="OsmC"/>
    <property type="match status" value="1"/>
</dbReference>
<dbReference type="InterPro" id="IPR036102">
    <property type="entry name" value="OsmC/Ohrsf"/>
</dbReference>
<gene>
    <name evidence="1" type="ORF">ABS768_01195</name>
</gene>
<reference evidence="1 2" key="1">
    <citation type="submission" date="2024-06" db="EMBL/GenBank/DDBJ databases">
        <authorList>
            <person name="Kaempfer P."/>
            <person name="Viver T."/>
        </authorList>
    </citation>
    <scope>NUCLEOTIDE SEQUENCE [LARGE SCALE GENOMIC DNA]</scope>
    <source>
        <strain evidence="1 2">ST-75</strain>
    </source>
</reference>
<keyword evidence="2" id="KW-1185">Reference proteome</keyword>
<comment type="caution">
    <text evidence="1">The sequence shown here is derived from an EMBL/GenBank/DDBJ whole genome shotgun (WGS) entry which is preliminary data.</text>
</comment>
<organism evidence="1 2">
    <name type="scientific">Flavobacterium rhizophilum</name>
    <dbReference type="NCBI Taxonomy" id="3163296"/>
    <lineage>
        <taxon>Bacteria</taxon>
        <taxon>Pseudomonadati</taxon>
        <taxon>Bacteroidota</taxon>
        <taxon>Flavobacteriia</taxon>
        <taxon>Flavobacteriales</taxon>
        <taxon>Flavobacteriaceae</taxon>
        <taxon>Flavobacterium</taxon>
    </lineage>
</organism>